<keyword evidence="3" id="KW-1185">Reference proteome</keyword>
<dbReference type="AlphaFoldDB" id="A0A1J6IIZ2"/>
<dbReference type="EMBL" id="MJEQ01037185">
    <property type="protein sequence ID" value="OIT04276.1"/>
    <property type="molecule type" value="Genomic_DNA"/>
</dbReference>
<dbReference type="PANTHER" id="PTHR32246:SF22">
    <property type="entry name" value="C2 DOMAIN-CONTAINING PROTEIN"/>
    <property type="match status" value="1"/>
</dbReference>
<gene>
    <name evidence="2" type="primary">SRC2_2</name>
    <name evidence="2" type="ORF">A4A49_11687</name>
</gene>
<dbReference type="PANTHER" id="PTHR32246">
    <property type="entry name" value="INGRESSION PROTEIN FIC1"/>
    <property type="match status" value="1"/>
</dbReference>
<organism evidence="2 3">
    <name type="scientific">Nicotiana attenuata</name>
    <name type="common">Coyote tobacco</name>
    <dbReference type="NCBI Taxonomy" id="49451"/>
    <lineage>
        <taxon>Eukaryota</taxon>
        <taxon>Viridiplantae</taxon>
        <taxon>Streptophyta</taxon>
        <taxon>Embryophyta</taxon>
        <taxon>Tracheophyta</taxon>
        <taxon>Spermatophyta</taxon>
        <taxon>Magnoliopsida</taxon>
        <taxon>eudicotyledons</taxon>
        <taxon>Gunneridae</taxon>
        <taxon>Pentapetalae</taxon>
        <taxon>asterids</taxon>
        <taxon>lamiids</taxon>
        <taxon>Solanales</taxon>
        <taxon>Solanaceae</taxon>
        <taxon>Nicotianoideae</taxon>
        <taxon>Nicotianeae</taxon>
        <taxon>Nicotiana</taxon>
    </lineage>
</organism>
<dbReference type="Proteomes" id="UP000187609">
    <property type="component" value="Unassembled WGS sequence"/>
</dbReference>
<dbReference type="CDD" id="cd04051">
    <property type="entry name" value="C2_SRC2_like"/>
    <property type="match status" value="1"/>
</dbReference>
<dbReference type="KEGG" id="nau:109224138"/>
<evidence type="ECO:0000313" key="2">
    <source>
        <dbReference type="EMBL" id="OIT04276.1"/>
    </source>
</evidence>
<name>A0A1J6IIZ2_NICAT</name>
<proteinExistence type="predicted"/>
<reference evidence="2" key="1">
    <citation type="submission" date="2016-11" db="EMBL/GenBank/DDBJ databases">
        <title>The genome of Nicotiana attenuata.</title>
        <authorList>
            <person name="Xu S."/>
            <person name="Brockmoeller T."/>
            <person name="Gaquerel E."/>
            <person name="Navarro A."/>
            <person name="Kuhl H."/>
            <person name="Gase K."/>
            <person name="Ling Z."/>
            <person name="Zhou W."/>
            <person name="Kreitzer C."/>
            <person name="Stanke M."/>
            <person name="Tang H."/>
            <person name="Lyons E."/>
            <person name="Pandey P."/>
            <person name="Pandey S.P."/>
            <person name="Timmermann B."/>
            <person name="Baldwin I.T."/>
        </authorList>
    </citation>
    <scope>NUCLEOTIDE SEQUENCE [LARGE SCALE GENOMIC DNA]</scope>
    <source>
        <strain evidence="2">UT</strain>
    </source>
</reference>
<dbReference type="Gramene" id="OIT04276">
    <property type="protein sequence ID" value="OIT04276"/>
    <property type="gene ID" value="A4A49_11687"/>
</dbReference>
<dbReference type="OMA" id="SIAGWSM"/>
<accession>A0A1J6IIZ2</accession>
<dbReference type="PROSITE" id="PS50004">
    <property type="entry name" value="C2"/>
    <property type="match status" value="1"/>
</dbReference>
<protein>
    <submittedName>
        <fullName evidence="2">Protein src2</fullName>
    </submittedName>
</protein>
<dbReference type="Pfam" id="PF00168">
    <property type="entry name" value="C2"/>
    <property type="match status" value="1"/>
</dbReference>
<dbReference type="SMART" id="SM00239">
    <property type="entry name" value="C2"/>
    <property type="match status" value="1"/>
</dbReference>
<dbReference type="OrthoDB" id="270970at2759"/>
<dbReference type="SUPFAM" id="SSF49562">
    <property type="entry name" value="C2 domain (Calcium/lipid-binding domain, CaLB)"/>
    <property type="match status" value="1"/>
</dbReference>
<evidence type="ECO:0000259" key="1">
    <source>
        <dbReference type="PROSITE" id="PS50004"/>
    </source>
</evidence>
<dbReference type="STRING" id="49451.A0A1J6IIZ2"/>
<dbReference type="GeneID" id="109224138"/>
<dbReference type="GO" id="GO:0006952">
    <property type="term" value="P:defense response"/>
    <property type="evidence" value="ECO:0007669"/>
    <property type="project" value="InterPro"/>
</dbReference>
<feature type="domain" description="C2" evidence="1">
    <location>
        <begin position="1"/>
        <end position="110"/>
    </location>
</feature>
<dbReference type="SMR" id="A0A1J6IIZ2"/>
<dbReference type="Gene3D" id="2.60.40.150">
    <property type="entry name" value="C2 domain"/>
    <property type="match status" value="1"/>
</dbReference>
<evidence type="ECO:0000313" key="3">
    <source>
        <dbReference type="Proteomes" id="UP000187609"/>
    </source>
</evidence>
<comment type="caution">
    <text evidence="2">The sequence shown here is derived from an EMBL/GenBank/DDBJ whole genome shotgun (WGS) entry which is preliminary data.</text>
</comment>
<dbReference type="InterPro" id="IPR044750">
    <property type="entry name" value="C2_SRC2/BAP"/>
</dbReference>
<dbReference type="InterPro" id="IPR000008">
    <property type="entry name" value="C2_dom"/>
</dbReference>
<dbReference type="InterPro" id="IPR035892">
    <property type="entry name" value="C2_domain_sf"/>
</dbReference>
<sequence length="155" mass="17789">MDCRRFEITLISASDLEDVRKLFKMKVHVRVSIGSNPDTEKRTPTDTHGEINPAWNFSMKYTISESMIQYPNDMLVIKLYCQRKLGDRYIGEVHTSMKELYEYAYPNGGSAVMNYPVQKGSAQSQGVLRFSYRFGEKVTVDKLVLAESIAGWSMR</sequence>